<gene>
    <name evidence="1" type="ORF">S01H4_47625</name>
</gene>
<accession>X1DWJ6</accession>
<organism evidence="1">
    <name type="scientific">marine sediment metagenome</name>
    <dbReference type="NCBI Taxonomy" id="412755"/>
    <lineage>
        <taxon>unclassified sequences</taxon>
        <taxon>metagenomes</taxon>
        <taxon>ecological metagenomes</taxon>
    </lineage>
</organism>
<name>X1DWJ6_9ZZZZ</name>
<dbReference type="EMBL" id="BART01026760">
    <property type="protein sequence ID" value="GAH00763.1"/>
    <property type="molecule type" value="Genomic_DNA"/>
</dbReference>
<comment type="caution">
    <text evidence="1">The sequence shown here is derived from an EMBL/GenBank/DDBJ whole genome shotgun (WGS) entry which is preliminary data.</text>
</comment>
<sequence length="95" mass="10280">MRAIKEKVGKNVNCIFFNGAEGDINPGYSAGLSAVGAEIPIRTWEKAREIGERVANSILLDDTVIITFPGEVFVEIGLAVKKQSPFKKTFIIGLA</sequence>
<feature type="non-terminal residue" evidence="1">
    <location>
        <position position="95"/>
    </location>
</feature>
<reference evidence="1" key="1">
    <citation type="journal article" date="2014" name="Front. Microbiol.">
        <title>High frequency of phylogenetically diverse reductive dehalogenase-homologous genes in deep subseafloor sedimentary metagenomes.</title>
        <authorList>
            <person name="Kawai M."/>
            <person name="Futagami T."/>
            <person name="Toyoda A."/>
            <person name="Takaki Y."/>
            <person name="Nishi S."/>
            <person name="Hori S."/>
            <person name="Arai W."/>
            <person name="Tsubouchi T."/>
            <person name="Morono Y."/>
            <person name="Uchiyama I."/>
            <person name="Ito T."/>
            <person name="Fujiyama A."/>
            <person name="Inagaki F."/>
            <person name="Takami H."/>
        </authorList>
    </citation>
    <scope>NUCLEOTIDE SEQUENCE</scope>
    <source>
        <strain evidence="1">Expedition CK06-06</strain>
    </source>
</reference>
<protein>
    <submittedName>
        <fullName evidence="1">Uncharacterized protein</fullName>
    </submittedName>
</protein>
<evidence type="ECO:0000313" key="1">
    <source>
        <dbReference type="EMBL" id="GAH00763.1"/>
    </source>
</evidence>
<proteinExistence type="predicted"/>
<dbReference type="AlphaFoldDB" id="X1DWJ6"/>